<evidence type="ECO:0008006" key="4">
    <source>
        <dbReference type="Google" id="ProtNLM"/>
    </source>
</evidence>
<dbReference type="RefSeq" id="WP_167834142.1">
    <property type="nucleotide sequence ID" value="NZ_JAAVUM010000020.1"/>
</dbReference>
<feature type="region of interest" description="Disordered" evidence="1">
    <location>
        <begin position="1"/>
        <end position="52"/>
    </location>
</feature>
<reference evidence="2 3" key="1">
    <citation type="submission" date="2020-03" db="EMBL/GenBank/DDBJ databases">
        <authorList>
            <person name="Sun Q."/>
        </authorList>
    </citation>
    <scope>NUCLEOTIDE SEQUENCE [LARGE SCALE GENOMIC DNA]</scope>
    <source>
        <strain evidence="2 3">KACC 21451</strain>
    </source>
</reference>
<organism evidence="2 3">
    <name type="scientific">Mesobacillus selenatarsenatis</name>
    <dbReference type="NCBI Taxonomy" id="388741"/>
    <lineage>
        <taxon>Bacteria</taxon>
        <taxon>Bacillati</taxon>
        <taxon>Bacillota</taxon>
        <taxon>Bacilli</taxon>
        <taxon>Bacillales</taxon>
        <taxon>Bacillaceae</taxon>
        <taxon>Mesobacillus</taxon>
    </lineage>
</organism>
<dbReference type="EMBL" id="JAAVUM010000020">
    <property type="protein sequence ID" value="NKE07774.1"/>
    <property type="molecule type" value="Genomic_DNA"/>
</dbReference>
<gene>
    <name evidence="2" type="ORF">GWK17_20195</name>
</gene>
<sequence length="52" mass="5557">MEKNQQAKGNSRSAMQPGYSGTDAEQVKQQIQKDIAAGQGAMTSREAGAMRD</sequence>
<evidence type="ECO:0000313" key="2">
    <source>
        <dbReference type="EMBL" id="NKE07774.1"/>
    </source>
</evidence>
<evidence type="ECO:0000313" key="3">
    <source>
        <dbReference type="Proteomes" id="UP000587942"/>
    </source>
</evidence>
<protein>
    <recommendedName>
        <fullName evidence="4">Small, acid-soluble spore protein gamma-type</fullName>
    </recommendedName>
</protein>
<evidence type="ECO:0000256" key="1">
    <source>
        <dbReference type="SAM" id="MobiDB-lite"/>
    </source>
</evidence>
<dbReference type="Proteomes" id="UP000587942">
    <property type="component" value="Unassembled WGS sequence"/>
</dbReference>
<feature type="compositionally biased region" description="Polar residues" evidence="1">
    <location>
        <begin position="1"/>
        <end position="14"/>
    </location>
</feature>
<comment type="caution">
    <text evidence="2">The sequence shown here is derived from an EMBL/GenBank/DDBJ whole genome shotgun (WGS) entry which is preliminary data.</text>
</comment>
<proteinExistence type="predicted"/>
<name>A0A846TPF3_9BACI</name>
<accession>A0A846TPF3</accession>
<dbReference type="AlphaFoldDB" id="A0A846TPF3"/>